<name>A0A3N4KAE1_9PEZI</name>
<accession>A0A3N4KAE1</accession>
<protein>
    <submittedName>
        <fullName evidence="1">Uncharacterized protein</fullName>
    </submittedName>
</protein>
<dbReference type="AlphaFoldDB" id="A0A3N4KAE1"/>
<sequence>MENYFCRSHTNLYGDKGYVFHCLMTPPSTSTVLGGGGGMDWLVTVLFSVIRFSRQDKGLIKVGWSGISSSDTKEKLKNVHHLKKTQDY</sequence>
<dbReference type="EMBL" id="ML120353">
    <property type="protein sequence ID" value="RPB05381.1"/>
    <property type="molecule type" value="Genomic_DNA"/>
</dbReference>
<dbReference type="Proteomes" id="UP000276215">
    <property type="component" value="Unassembled WGS sequence"/>
</dbReference>
<proteinExistence type="predicted"/>
<evidence type="ECO:0000313" key="1">
    <source>
        <dbReference type="EMBL" id="RPB05381.1"/>
    </source>
</evidence>
<gene>
    <name evidence="1" type="ORF">L873DRAFT_787965</name>
</gene>
<organism evidence="1 2">
    <name type="scientific">Choiromyces venosus 120613-1</name>
    <dbReference type="NCBI Taxonomy" id="1336337"/>
    <lineage>
        <taxon>Eukaryota</taxon>
        <taxon>Fungi</taxon>
        <taxon>Dikarya</taxon>
        <taxon>Ascomycota</taxon>
        <taxon>Pezizomycotina</taxon>
        <taxon>Pezizomycetes</taxon>
        <taxon>Pezizales</taxon>
        <taxon>Tuberaceae</taxon>
        <taxon>Choiromyces</taxon>
    </lineage>
</organism>
<reference evidence="1 2" key="1">
    <citation type="journal article" date="2018" name="Nat. Ecol. Evol.">
        <title>Pezizomycetes genomes reveal the molecular basis of ectomycorrhizal truffle lifestyle.</title>
        <authorList>
            <person name="Murat C."/>
            <person name="Payen T."/>
            <person name="Noel B."/>
            <person name="Kuo A."/>
            <person name="Morin E."/>
            <person name="Chen J."/>
            <person name="Kohler A."/>
            <person name="Krizsan K."/>
            <person name="Balestrini R."/>
            <person name="Da Silva C."/>
            <person name="Montanini B."/>
            <person name="Hainaut M."/>
            <person name="Levati E."/>
            <person name="Barry K.W."/>
            <person name="Belfiori B."/>
            <person name="Cichocki N."/>
            <person name="Clum A."/>
            <person name="Dockter R.B."/>
            <person name="Fauchery L."/>
            <person name="Guy J."/>
            <person name="Iotti M."/>
            <person name="Le Tacon F."/>
            <person name="Lindquist E.A."/>
            <person name="Lipzen A."/>
            <person name="Malagnac F."/>
            <person name="Mello A."/>
            <person name="Molinier V."/>
            <person name="Miyauchi S."/>
            <person name="Poulain J."/>
            <person name="Riccioni C."/>
            <person name="Rubini A."/>
            <person name="Sitrit Y."/>
            <person name="Splivallo R."/>
            <person name="Traeger S."/>
            <person name="Wang M."/>
            <person name="Zifcakova L."/>
            <person name="Wipf D."/>
            <person name="Zambonelli A."/>
            <person name="Paolocci F."/>
            <person name="Nowrousian M."/>
            <person name="Ottonello S."/>
            <person name="Baldrian P."/>
            <person name="Spatafora J.W."/>
            <person name="Henrissat B."/>
            <person name="Nagy L.G."/>
            <person name="Aury J.M."/>
            <person name="Wincker P."/>
            <person name="Grigoriev I.V."/>
            <person name="Bonfante P."/>
            <person name="Martin F.M."/>
        </authorList>
    </citation>
    <scope>NUCLEOTIDE SEQUENCE [LARGE SCALE GENOMIC DNA]</scope>
    <source>
        <strain evidence="1 2">120613-1</strain>
    </source>
</reference>
<evidence type="ECO:0000313" key="2">
    <source>
        <dbReference type="Proteomes" id="UP000276215"/>
    </source>
</evidence>
<keyword evidence="2" id="KW-1185">Reference proteome</keyword>